<accession>A0A0C2MGW3</accession>
<evidence type="ECO:0000313" key="2">
    <source>
        <dbReference type="EMBL" id="KII63569.1"/>
    </source>
</evidence>
<evidence type="ECO:0000256" key="1">
    <source>
        <dbReference type="SAM" id="SignalP"/>
    </source>
</evidence>
<evidence type="ECO:0000313" key="3">
    <source>
        <dbReference type="Proteomes" id="UP000031668"/>
    </source>
</evidence>
<organism evidence="2 3">
    <name type="scientific">Thelohanellus kitauei</name>
    <name type="common">Myxosporean</name>
    <dbReference type="NCBI Taxonomy" id="669202"/>
    <lineage>
        <taxon>Eukaryota</taxon>
        <taxon>Metazoa</taxon>
        <taxon>Cnidaria</taxon>
        <taxon>Myxozoa</taxon>
        <taxon>Myxosporea</taxon>
        <taxon>Bivalvulida</taxon>
        <taxon>Platysporina</taxon>
        <taxon>Myxobolidae</taxon>
        <taxon>Thelohanellus</taxon>
    </lineage>
</organism>
<proteinExistence type="predicted"/>
<gene>
    <name evidence="2" type="ORF">RF11_16379</name>
</gene>
<dbReference type="EMBL" id="JWZT01004658">
    <property type="protein sequence ID" value="KII63569.1"/>
    <property type="molecule type" value="Genomic_DNA"/>
</dbReference>
<protein>
    <submittedName>
        <fullName evidence="2">Uncharacterized protein</fullName>
    </submittedName>
</protein>
<feature type="chain" id="PRO_5002152354" evidence="1">
    <location>
        <begin position="18"/>
        <end position="132"/>
    </location>
</feature>
<reference evidence="2 3" key="1">
    <citation type="journal article" date="2014" name="Genome Biol. Evol.">
        <title>The genome of the myxosporean Thelohanellus kitauei shows adaptations to nutrient acquisition within its fish host.</title>
        <authorList>
            <person name="Yang Y."/>
            <person name="Xiong J."/>
            <person name="Zhou Z."/>
            <person name="Huo F."/>
            <person name="Miao W."/>
            <person name="Ran C."/>
            <person name="Liu Y."/>
            <person name="Zhang J."/>
            <person name="Feng J."/>
            <person name="Wang M."/>
            <person name="Wang M."/>
            <person name="Wang L."/>
            <person name="Yao B."/>
        </authorList>
    </citation>
    <scope>NUCLEOTIDE SEQUENCE [LARGE SCALE GENOMIC DNA]</scope>
    <source>
        <strain evidence="2">Wuqing</strain>
    </source>
</reference>
<sequence>MFKIVSILAIWFHVCGANPLVNLYREMASLTTSPKIYNVGFDYYSRTYSTELRTMNWIMRCGKELKTFYSFSTKNPKHVKTSIRFCMFQKMEEDQFGAGHPHSKVRLYRSINLFQRKMYCFVHGKKIKHSFM</sequence>
<dbReference type="AlphaFoldDB" id="A0A0C2MGW3"/>
<feature type="signal peptide" evidence="1">
    <location>
        <begin position="1"/>
        <end position="17"/>
    </location>
</feature>
<dbReference type="Proteomes" id="UP000031668">
    <property type="component" value="Unassembled WGS sequence"/>
</dbReference>
<keyword evidence="1" id="KW-0732">Signal</keyword>
<name>A0A0C2MGW3_THEKT</name>
<keyword evidence="3" id="KW-1185">Reference proteome</keyword>
<comment type="caution">
    <text evidence="2">The sequence shown here is derived from an EMBL/GenBank/DDBJ whole genome shotgun (WGS) entry which is preliminary data.</text>
</comment>